<dbReference type="EMBL" id="JAQQXQ010000007">
    <property type="protein sequence ID" value="MDC8755011.1"/>
    <property type="molecule type" value="Genomic_DNA"/>
</dbReference>
<proteinExistence type="predicted"/>
<dbReference type="InterPro" id="IPR000160">
    <property type="entry name" value="GGDEF_dom"/>
</dbReference>
<dbReference type="InterPro" id="IPR050469">
    <property type="entry name" value="Diguanylate_Cyclase"/>
</dbReference>
<dbReference type="Pfam" id="PF00990">
    <property type="entry name" value="GGDEF"/>
    <property type="match status" value="1"/>
</dbReference>
<keyword evidence="3" id="KW-0812">Transmembrane</keyword>
<dbReference type="SMART" id="SM00267">
    <property type="entry name" value="GGDEF"/>
    <property type="match status" value="1"/>
</dbReference>
<dbReference type="Gene3D" id="3.30.70.270">
    <property type="match status" value="1"/>
</dbReference>
<comment type="catalytic activity">
    <reaction evidence="2">
        <text>2 GTP = 3',3'-c-di-GMP + 2 diphosphate</text>
        <dbReference type="Rhea" id="RHEA:24898"/>
        <dbReference type="ChEBI" id="CHEBI:33019"/>
        <dbReference type="ChEBI" id="CHEBI:37565"/>
        <dbReference type="ChEBI" id="CHEBI:58805"/>
        <dbReference type="EC" id="2.7.7.65"/>
    </reaction>
</comment>
<dbReference type="RefSeq" id="WP_273678223.1">
    <property type="nucleotide sequence ID" value="NZ_JAQQXQ010000007.1"/>
</dbReference>
<evidence type="ECO:0000256" key="1">
    <source>
        <dbReference type="ARBA" id="ARBA00012528"/>
    </source>
</evidence>
<feature type="domain" description="GGDEF" evidence="4">
    <location>
        <begin position="67"/>
        <end position="199"/>
    </location>
</feature>
<dbReference type="PANTHER" id="PTHR45138:SF9">
    <property type="entry name" value="DIGUANYLATE CYCLASE DGCM-RELATED"/>
    <property type="match status" value="1"/>
</dbReference>
<keyword evidence="5" id="KW-0548">Nucleotidyltransferase</keyword>
<dbReference type="PANTHER" id="PTHR45138">
    <property type="entry name" value="REGULATORY COMPONENTS OF SENSORY TRANSDUCTION SYSTEM"/>
    <property type="match status" value="1"/>
</dbReference>
<evidence type="ECO:0000313" key="6">
    <source>
        <dbReference type="Proteomes" id="UP001216558"/>
    </source>
</evidence>
<dbReference type="NCBIfam" id="TIGR00254">
    <property type="entry name" value="GGDEF"/>
    <property type="match status" value="1"/>
</dbReference>
<evidence type="ECO:0000259" key="4">
    <source>
        <dbReference type="PROSITE" id="PS50887"/>
    </source>
</evidence>
<gene>
    <name evidence="5" type="ORF">OIK40_10215</name>
</gene>
<keyword evidence="3" id="KW-1133">Transmembrane helix</keyword>
<reference evidence="5 6" key="1">
    <citation type="submission" date="2022-10" db="EMBL/GenBank/DDBJ databases">
        <title>Erythrobacter sp. sf7 Genome sequencing.</title>
        <authorList>
            <person name="Park S."/>
        </authorList>
    </citation>
    <scope>NUCLEOTIDE SEQUENCE [LARGE SCALE GENOMIC DNA]</scope>
    <source>
        <strain evidence="6">sf7</strain>
    </source>
</reference>
<evidence type="ECO:0000313" key="5">
    <source>
        <dbReference type="EMBL" id="MDC8755011.1"/>
    </source>
</evidence>
<evidence type="ECO:0000256" key="2">
    <source>
        <dbReference type="ARBA" id="ARBA00034247"/>
    </source>
</evidence>
<dbReference type="SUPFAM" id="SSF55073">
    <property type="entry name" value="Nucleotide cyclase"/>
    <property type="match status" value="1"/>
</dbReference>
<organism evidence="5 6">
    <name type="scientific">Erythrobacter fulvus</name>
    <dbReference type="NCBI Taxonomy" id="2987523"/>
    <lineage>
        <taxon>Bacteria</taxon>
        <taxon>Pseudomonadati</taxon>
        <taxon>Pseudomonadota</taxon>
        <taxon>Alphaproteobacteria</taxon>
        <taxon>Sphingomonadales</taxon>
        <taxon>Erythrobacteraceae</taxon>
        <taxon>Erythrobacter/Porphyrobacter group</taxon>
        <taxon>Erythrobacter</taxon>
    </lineage>
</organism>
<dbReference type="EC" id="2.7.7.65" evidence="1"/>
<comment type="caution">
    <text evidence="5">The sequence shown here is derived from an EMBL/GenBank/DDBJ whole genome shotgun (WGS) entry which is preliminary data.</text>
</comment>
<protein>
    <recommendedName>
        <fullName evidence="1">diguanylate cyclase</fullName>
        <ecNumber evidence="1">2.7.7.65</ecNumber>
    </recommendedName>
</protein>
<keyword evidence="3" id="KW-0472">Membrane</keyword>
<keyword evidence="5" id="KW-0808">Transferase</keyword>
<name>A0ABT5JQG7_9SPHN</name>
<sequence length="216" mass="22982">MVTGIDVPLEAAIAGWLAALVLGVFIGRAWKIPRHTSLSDPLSGLFSPETLETAIESTRRRTGDRASARAVLHARLDQIAMLRSGRNAEAREAVLDHVAAVMKASIRRDDRLARVAGDGFTIVMSGADERAAKSAADRLRRALAQIRLPQFGSDNAFTASFGVAAGRADEMGDTLMRRALAALDAAQKAESDHVVAASEIEEVIYLPAPEPSTNAA</sequence>
<dbReference type="InterPro" id="IPR043128">
    <property type="entry name" value="Rev_trsase/Diguanyl_cyclase"/>
</dbReference>
<dbReference type="Proteomes" id="UP001216558">
    <property type="component" value="Unassembled WGS sequence"/>
</dbReference>
<dbReference type="GO" id="GO:0052621">
    <property type="term" value="F:diguanylate cyclase activity"/>
    <property type="evidence" value="ECO:0007669"/>
    <property type="project" value="UniProtKB-EC"/>
</dbReference>
<evidence type="ECO:0000256" key="3">
    <source>
        <dbReference type="SAM" id="Phobius"/>
    </source>
</evidence>
<keyword evidence="6" id="KW-1185">Reference proteome</keyword>
<dbReference type="InterPro" id="IPR029787">
    <property type="entry name" value="Nucleotide_cyclase"/>
</dbReference>
<dbReference type="PROSITE" id="PS50887">
    <property type="entry name" value="GGDEF"/>
    <property type="match status" value="1"/>
</dbReference>
<feature type="transmembrane region" description="Helical" evidence="3">
    <location>
        <begin position="12"/>
        <end position="30"/>
    </location>
</feature>
<accession>A0ABT5JQG7</accession>